<dbReference type="Proteomes" id="UP000235388">
    <property type="component" value="Unassembled WGS sequence"/>
</dbReference>
<dbReference type="STRING" id="200324.A0A2N5VDP4"/>
<name>A0A2N5VDP4_9BASI</name>
<comment type="caution">
    <text evidence="3">The sequence shown here is derived from an EMBL/GenBank/DDBJ whole genome shotgun (WGS) entry which is preliminary data.</text>
</comment>
<dbReference type="OrthoDB" id="2506903at2759"/>
<keyword evidence="4" id="KW-1185">Reference proteome</keyword>
<evidence type="ECO:0000313" key="2">
    <source>
        <dbReference type="EMBL" id="PLW36467.1"/>
    </source>
</evidence>
<feature type="compositionally biased region" description="Polar residues" evidence="1">
    <location>
        <begin position="51"/>
        <end position="82"/>
    </location>
</feature>
<organism evidence="3 4">
    <name type="scientific">Puccinia coronata f. sp. avenae</name>
    <dbReference type="NCBI Taxonomy" id="200324"/>
    <lineage>
        <taxon>Eukaryota</taxon>
        <taxon>Fungi</taxon>
        <taxon>Dikarya</taxon>
        <taxon>Basidiomycota</taxon>
        <taxon>Pucciniomycotina</taxon>
        <taxon>Pucciniomycetes</taxon>
        <taxon>Pucciniales</taxon>
        <taxon>Pucciniaceae</taxon>
        <taxon>Puccinia</taxon>
    </lineage>
</organism>
<protein>
    <submittedName>
        <fullName evidence="3">Uncharacterized protein</fullName>
    </submittedName>
</protein>
<dbReference type="Proteomes" id="UP000235392">
    <property type="component" value="Unassembled WGS sequence"/>
</dbReference>
<reference evidence="4 5" key="1">
    <citation type="submission" date="2017-11" db="EMBL/GenBank/DDBJ databases">
        <title>De novo assembly and phasing of dikaryotic genomes from two isolates of Puccinia coronata f. sp. avenae, the causal agent of oat crown rust.</title>
        <authorList>
            <person name="Miller M.E."/>
            <person name="Zhang Y."/>
            <person name="Omidvar V."/>
            <person name="Sperschneider J."/>
            <person name="Schwessinger B."/>
            <person name="Raley C."/>
            <person name="Palmer J.M."/>
            <person name="Garnica D."/>
            <person name="Upadhyaya N."/>
            <person name="Rathjen J."/>
            <person name="Taylor J.M."/>
            <person name="Park R.F."/>
            <person name="Dodds P.N."/>
            <person name="Hirsch C.D."/>
            <person name="Kianian S.F."/>
            <person name="Figueroa M."/>
        </authorList>
    </citation>
    <scope>NUCLEOTIDE SEQUENCE [LARGE SCALE GENOMIC DNA]</scope>
    <source>
        <strain evidence="3">12NC29</strain>
        <strain evidence="2">12SD80</strain>
    </source>
</reference>
<feature type="compositionally biased region" description="Acidic residues" evidence="1">
    <location>
        <begin position="251"/>
        <end position="275"/>
    </location>
</feature>
<dbReference type="AlphaFoldDB" id="A0A2N5VDP4"/>
<gene>
    <name evidence="3" type="ORF">PCANC_06772</name>
    <name evidence="2" type="ORF">PCASD_11209</name>
</gene>
<feature type="region of interest" description="Disordered" evidence="1">
    <location>
        <begin position="197"/>
        <end position="321"/>
    </location>
</feature>
<evidence type="ECO:0000313" key="4">
    <source>
        <dbReference type="Proteomes" id="UP000235388"/>
    </source>
</evidence>
<evidence type="ECO:0000313" key="3">
    <source>
        <dbReference type="EMBL" id="PLW48128.1"/>
    </source>
</evidence>
<sequence length="321" mass="34810">MVKAAVEVSLKSMPKGKNVSSRSDKSQTPSSSKQKGKQKVQVKAPPAKKTLVTTSANPSAAMSTPKRSNQAKSAPPEISSSLAKKPTKVLKSIKESMVKLPFPKQNPQQMQTGNHPTNYTSTKNTMFIHIKMLWGLLKADSVPEPPSLRNLKEFYSHFSNEQHIKKAAQMSSPAIINPQETFTLLYYETLAEPYGLVGSPTSEDKDSGDGQKEEDGSKGEGIDLDGPSPDASEDEGFYEEGDAGDLYKDSEDGEEGSGNGDYDEDSGDNDYDGEDDQGKEYNEEFNEAYEGGDVHEYNAAAGSSRSVANQMEGIEGTGEVW</sequence>
<feature type="compositionally biased region" description="Basic and acidic residues" evidence="1">
    <location>
        <begin position="202"/>
        <end position="221"/>
    </location>
</feature>
<feature type="region of interest" description="Disordered" evidence="1">
    <location>
        <begin position="1"/>
        <end position="86"/>
    </location>
</feature>
<proteinExistence type="predicted"/>
<dbReference type="EMBL" id="PGCI01000159">
    <property type="protein sequence ID" value="PLW36467.1"/>
    <property type="molecule type" value="Genomic_DNA"/>
</dbReference>
<evidence type="ECO:0000313" key="5">
    <source>
        <dbReference type="Proteomes" id="UP000235392"/>
    </source>
</evidence>
<accession>A0A2N5VDP4</accession>
<dbReference type="EMBL" id="PGCJ01000105">
    <property type="protein sequence ID" value="PLW48128.1"/>
    <property type="molecule type" value="Genomic_DNA"/>
</dbReference>
<evidence type="ECO:0000256" key="1">
    <source>
        <dbReference type="SAM" id="MobiDB-lite"/>
    </source>
</evidence>
<feature type="compositionally biased region" description="Acidic residues" evidence="1">
    <location>
        <begin position="231"/>
        <end position="243"/>
    </location>
</feature>